<organism evidence="9 10">
    <name type="scientific">Novispirillum itersonii</name>
    <name type="common">Aquaspirillum itersonii</name>
    <dbReference type="NCBI Taxonomy" id="189"/>
    <lineage>
        <taxon>Bacteria</taxon>
        <taxon>Pseudomonadati</taxon>
        <taxon>Pseudomonadota</taxon>
        <taxon>Alphaproteobacteria</taxon>
        <taxon>Rhodospirillales</taxon>
        <taxon>Novispirillaceae</taxon>
        <taxon>Novispirillum</taxon>
    </lineage>
</organism>
<evidence type="ECO:0000256" key="8">
    <source>
        <dbReference type="SAM" id="Phobius"/>
    </source>
</evidence>
<name>A0A7W9ZD51_NOVIT</name>
<evidence type="ECO:0000256" key="7">
    <source>
        <dbReference type="ARBA" id="ARBA00023136"/>
    </source>
</evidence>
<reference evidence="9 10" key="1">
    <citation type="submission" date="2020-08" db="EMBL/GenBank/DDBJ databases">
        <title>Genomic Encyclopedia of Type Strains, Phase IV (KMG-IV): sequencing the most valuable type-strain genomes for metagenomic binning, comparative biology and taxonomic classification.</title>
        <authorList>
            <person name="Goeker M."/>
        </authorList>
    </citation>
    <scope>NUCLEOTIDE SEQUENCE [LARGE SCALE GENOMIC DNA]</scope>
    <source>
        <strain evidence="9 10">DSM 11590</strain>
    </source>
</reference>
<dbReference type="CDD" id="cd06579">
    <property type="entry name" value="TM_PBP1_transp_AraH_like"/>
    <property type="match status" value="1"/>
</dbReference>
<feature type="transmembrane region" description="Helical" evidence="8">
    <location>
        <begin position="144"/>
        <end position="167"/>
    </location>
</feature>
<feature type="transmembrane region" description="Helical" evidence="8">
    <location>
        <begin position="233"/>
        <end position="255"/>
    </location>
</feature>
<dbReference type="AlphaFoldDB" id="A0A7W9ZD51"/>
<dbReference type="Pfam" id="PF02653">
    <property type="entry name" value="BPD_transp_2"/>
    <property type="match status" value="1"/>
</dbReference>
<dbReference type="Proteomes" id="UP000544872">
    <property type="component" value="Unassembled WGS sequence"/>
</dbReference>
<evidence type="ECO:0000256" key="6">
    <source>
        <dbReference type="ARBA" id="ARBA00022989"/>
    </source>
</evidence>
<evidence type="ECO:0000256" key="2">
    <source>
        <dbReference type="ARBA" id="ARBA00022448"/>
    </source>
</evidence>
<dbReference type="GO" id="GO:0005886">
    <property type="term" value="C:plasma membrane"/>
    <property type="evidence" value="ECO:0007669"/>
    <property type="project" value="UniProtKB-SubCell"/>
</dbReference>
<dbReference type="InterPro" id="IPR001851">
    <property type="entry name" value="ABC_transp_permease"/>
</dbReference>
<dbReference type="EMBL" id="JACIIX010000002">
    <property type="protein sequence ID" value="MBB6209318.1"/>
    <property type="molecule type" value="Genomic_DNA"/>
</dbReference>
<keyword evidence="4" id="KW-0997">Cell inner membrane</keyword>
<accession>A0A7W9ZD51</accession>
<sequence>MSVHLPSHHPQPQQGAERLMLAVAGIGLLPLLLLALVAVLALTEPRFLGTANLLNILRSASVLAVVASGQMLVLIVGGFDLSVGAVVALSSTVGATAMAGAAASGVSPALAITVGCAAGLGAGALVGLVNGLCVAVLKVSPFMVTLGTMSAASGVALLLTNGIPVYGLPDGFVTGFGRAVWLGLPSALVVSLILLGVVAVLQRHTLAGPALRAVGGNVQAARVSGVAVRGWTVSAYVGCSLLAALTGLLLTARIGSGQASLGGLNMTMESIATAVIAGVSLRGGAGRVEMVALGAVFLAVISNAMNLSRVDSKAQLVVLGVILIAAVALDELGKRRRVRV</sequence>
<keyword evidence="6 8" id="KW-1133">Transmembrane helix</keyword>
<evidence type="ECO:0000256" key="3">
    <source>
        <dbReference type="ARBA" id="ARBA00022475"/>
    </source>
</evidence>
<feature type="transmembrane region" description="Helical" evidence="8">
    <location>
        <begin position="314"/>
        <end position="332"/>
    </location>
</feature>
<feature type="transmembrane region" description="Helical" evidence="8">
    <location>
        <begin position="261"/>
        <end position="281"/>
    </location>
</feature>
<gene>
    <name evidence="9" type="ORF">FHS48_000720</name>
</gene>
<dbReference type="PANTHER" id="PTHR32196">
    <property type="entry name" value="ABC TRANSPORTER PERMEASE PROTEIN YPHD-RELATED-RELATED"/>
    <property type="match status" value="1"/>
</dbReference>
<keyword evidence="5 8" id="KW-0812">Transmembrane</keyword>
<comment type="caution">
    <text evidence="9">The sequence shown here is derived from an EMBL/GenBank/DDBJ whole genome shotgun (WGS) entry which is preliminary data.</text>
</comment>
<evidence type="ECO:0000313" key="10">
    <source>
        <dbReference type="Proteomes" id="UP000544872"/>
    </source>
</evidence>
<feature type="transmembrane region" description="Helical" evidence="8">
    <location>
        <begin position="179"/>
        <end position="201"/>
    </location>
</feature>
<keyword evidence="10" id="KW-1185">Reference proteome</keyword>
<evidence type="ECO:0000313" key="9">
    <source>
        <dbReference type="EMBL" id="MBB6209318.1"/>
    </source>
</evidence>
<feature type="transmembrane region" description="Helical" evidence="8">
    <location>
        <begin position="109"/>
        <end position="137"/>
    </location>
</feature>
<proteinExistence type="predicted"/>
<keyword evidence="3" id="KW-1003">Cell membrane</keyword>
<feature type="transmembrane region" description="Helical" evidence="8">
    <location>
        <begin position="288"/>
        <end position="308"/>
    </location>
</feature>
<keyword evidence="2" id="KW-0813">Transport</keyword>
<evidence type="ECO:0000256" key="1">
    <source>
        <dbReference type="ARBA" id="ARBA00004651"/>
    </source>
</evidence>
<dbReference type="PANTHER" id="PTHR32196:SF21">
    <property type="entry name" value="ABC TRANSPORTER PERMEASE PROTEIN YPHD-RELATED"/>
    <property type="match status" value="1"/>
</dbReference>
<protein>
    <submittedName>
        <fullName evidence="9">Ribose transport system permease protein</fullName>
    </submittedName>
</protein>
<evidence type="ECO:0000256" key="5">
    <source>
        <dbReference type="ARBA" id="ARBA00022692"/>
    </source>
</evidence>
<comment type="subcellular location">
    <subcellularLocation>
        <location evidence="1">Cell membrane</location>
        <topology evidence="1">Multi-pass membrane protein</topology>
    </subcellularLocation>
</comment>
<feature type="transmembrane region" description="Helical" evidence="8">
    <location>
        <begin position="55"/>
        <end position="76"/>
    </location>
</feature>
<evidence type="ECO:0000256" key="4">
    <source>
        <dbReference type="ARBA" id="ARBA00022519"/>
    </source>
</evidence>
<dbReference type="RefSeq" id="WP_184261506.1">
    <property type="nucleotide sequence ID" value="NZ_JACIIX010000002.1"/>
</dbReference>
<feature type="transmembrane region" description="Helical" evidence="8">
    <location>
        <begin position="21"/>
        <end position="43"/>
    </location>
</feature>
<dbReference type="GO" id="GO:0022857">
    <property type="term" value="F:transmembrane transporter activity"/>
    <property type="evidence" value="ECO:0007669"/>
    <property type="project" value="InterPro"/>
</dbReference>
<keyword evidence="7 8" id="KW-0472">Membrane</keyword>